<comment type="similarity">
    <text evidence="1 5">Belongs to the UDP-glucose/GDP-mannose dehydrogenase family.</text>
</comment>
<evidence type="ECO:0000256" key="1">
    <source>
        <dbReference type="ARBA" id="ARBA00006601"/>
    </source>
</evidence>
<evidence type="ECO:0000256" key="3">
    <source>
        <dbReference type="ARBA" id="ARBA00023002"/>
    </source>
</evidence>
<dbReference type="SUPFAM" id="SSF48179">
    <property type="entry name" value="6-phosphogluconate dehydrogenase C-terminal domain-like"/>
    <property type="match status" value="1"/>
</dbReference>
<dbReference type="PANTHER" id="PTHR43750">
    <property type="entry name" value="UDP-GLUCOSE 6-DEHYDROGENASE TUAD"/>
    <property type="match status" value="1"/>
</dbReference>
<dbReference type="SUPFAM" id="SSF51735">
    <property type="entry name" value="NAD(P)-binding Rossmann-fold domains"/>
    <property type="match status" value="1"/>
</dbReference>
<dbReference type="Proteomes" id="UP001595711">
    <property type="component" value="Unassembled WGS sequence"/>
</dbReference>
<reference evidence="8" key="1">
    <citation type="journal article" date="2019" name="Int. J. Syst. Evol. Microbiol.">
        <title>The Global Catalogue of Microorganisms (GCM) 10K type strain sequencing project: providing services to taxonomists for standard genome sequencing and annotation.</title>
        <authorList>
            <consortium name="The Broad Institute Genomics Platform"/>
            <consortium name="The Broad Institute Genome Sequencing Center for Infectious Disease"/>
            <person name="Wu L."/>
            <person name="Ma J."/>
        </authorList>
    </citation>
    <scope>NUCLEOTIDE SEQUENCE [LARGE SCALE GENOMIC DNA]</scope>
    <source>
        <strain evidence="8">KCTC 42182</strain>
    </source>
</reference>
<dbReference type="Pfam" id="PF03720">
    <property type="entry name" value="UDPG_MGDP_dh_C"/>
    <property type="match status" value="1"/>
</dbReference>
<evidence type="ECO:0000313" key="7">
    <source>
        <dbReference type="EMBL" id="MFC3674864.1"/>
    </source>
</evidence>
<dbReference type="RefSeq" id="WP_379722394.1">
    <property type="nucleotide sequence ID" value="NZ_JBHRYJ010000001.1"/>
</dbReference>
<protein>
    <recommendedName>
        <fullName evidence="2">UDP-glucose 6-dehydrogenase</fullName>
    </recommendedName>
</protein>
<keyword evidence="8" id="KW-1185">Reference proteome</keyword>
<dbReference type="SUPFAM" id="SSF52413">
    <property type="entry name" value="UDP-glucose/GDP-mannose dehydrogenase C-terminal domain"/>
    <property type="match status" value="1"/>
</dbReference>
<accession>A0ABV7VBL2</accession>
<organism evidence="7 8">
    <name type="scientific">Ferrovibrio xuzhouensis</name>
    <dbReference type="NCBI Taxonomy" id="1576914"/>
    <lineage>
        <taxon>Bacteria</taxon>
        <taxon>Pseudomonadati</taxon>
        <taxon>Pseudomonadota</taxon>
        <taxon>Alphaproteobacteria</taxon>
        <taxon>Rhodospirillales</taxon>
        <taxon>Rhodospirillaceae</taxon>
        <taxon>Ferrovibrio</taxon>
    </lineage>
</organism>
<dbReference type="NCBIfam" id="TIGR03026">
    <property type="entry name" value="NDP-sugDHase"/>
    <property type="match status" value="1"/>
</dbReference>
<dbReference type="InterPro" id="IPR017476">
    <property type="entry name" value="UDP-Glc/GDP-Man"/>
</dbReference>
<dbReference type="PIRSF" id="PIRSF000124">
    <property type="entry name" value="UDPglc_GDPman_dh"/>
    <property type="match status" value="1"/>
</dbReference>
<dbReference type="InterPro" id="IPR036220">
    <property type="entry name" value="UDP-Glc/GDP-Man_DH_C_sf"/>
</dbReference>
<proteinExistence type="inferred from homology"/>
<evidence type="ECO:0000259" key="6">
    <source>
        <dbReference type="SMART" id="SM00984"/>
    </source>
</evidence>
<keyword evidence="3" id="KW-0560">Oxidoreductase</keyword>
<dbReference type="InterPro" id="IPR028359">
    <property type="entry name" value="UDP_ManNAc/GlcNAc_DH"/>
</dbReference>
<dbReference type="InterPro" id="IPR014027">
    <property type="entry name" value="UDP-Glc/GDP-Man_DH_C"/>
</dbReference>
<dbReference type="InterPro" id="IPR036291">
    <property type="entry name" value="NAD(P)-bd_dom_sf"/>
</dbReference>
<dbReference type="Pfam" id="PF03721">
    <property type="entry name" value="UDPG_MGDP_dh_N"/>
    <property type="match status" value="1"/>
</dbReference>
<evidence type="ECO:0000313" key="8">
    <source>
        <dbReference type="Proteomes" id="UP001595711"/>
    </source>
</evidence>
<dbReference type="Gene3D" id="3.40.50.720">
    <property type="entry name" value="NAD(P)-binding Rossmann-like Domain"/>
    <property type="match status" value="2"/>
</dbReference>
<dbReference type="Pfam" id="PF00984">
    <property type="entry name" value="UDPG_MGDP_dh"/>
    <property type="match status" value="1"/>
</dbReference>
<dbReference type="InterPro" id="IPR014026">
    <property type="entry name" value="UDP-Glc/GDP-Man_DH_dimer"/>
</dbReference>
<feature type="domain" description="UDP-glucose/GDP-mannose dehydrogenase C-terminal" evidence="6">
    <location>
        <begin position="308"/>
        <end position="406"/>
    </location>
</feature>
<comment type="caution">
    <text evidence="7">The sequence shown here is derived from an EMBL/GenBank/DDBJ whole genome shotgun (WGS) entry which is preliminary data.</text>
</comment>
<dbReference type="InterPro" id="IPR001732">
    <property type="entry name" value="UDP-Glc/GDP-Man_DH_N"/>
</dbReference>
<evidence type="ECO:0000256" key="2">
    <source>
        <dbReference type="ARBA" id="ARBA00015132"/>
    </source>
</evidence>
<dbReference type="InterPro" id="IPR008927">
    <property type="entry name" value="6-PGluconate_DH-like_C_sf"/>
</dbReference>
<dbReference type="SMART" id="SM00984">
    <property type="entry name" value="UDPG_MGDP_dh_C"/>
    <property type="match status" value="1"/>
</dbReference>
<evidence type="ECO:0000256" key="5">
    <source>
        <dbReference type="PIRNR" id="PIRNR000124"/>
    </source>
</evidence>
<evidence type="ECO:0000256" key="4">
    <source>
        <dbReference type="ARBA" id="ARBA00023027"/>
    </source>
</evidence>
<dbReference type="EMBL" id="JBHRYJ010000001">
    <property type="protein sequence ID" value="MFC3674864.1"/>
    <property type="molecule type" value="Genomic_DNA"/>
</dbReference>
<name>A0ABV7VBL2_9PROT</name>
<keyword evidence="4" id="KW-0520">NAD</keyword>
<sequence length="423" mass="44913">MTNKPTIGFAGMTHLGLIMASAVASRGFGTVCYDQDASLVERLKGGGLPVNEPGLDDLIRQNGARQHFSADPAALTDCDVVYISVDVPTDDTGRSDLSTIRAMIDRVAGVLAPHAYMVILCQVPPGFTRSVSSVPHDRLYYQVETLVFGRAVERALRPERYIVGSPNPEFPLPLPLATLLGAFGCPLLVMRYESAELAKIAINCCLVASVSVANTLAELSEATGADWSEIVPALRLDERIGPKAYLSPGLGIAGGNLERDLTTVVDLAERSGTDSGVIRAFIANSRHRAGWARAEARRVLAGTGGRIAIWGLAYKENTHSIKNSPSLATIAGLQDIPLTVHDPVVPASVVDHPRVKHAETPLDALEGADLLLIMTPWAQYRGIAPAEIAARMAGKVVIDPFRVLGGSEAAAAGLDYRTLGVSK</sequence>
<gene>
    <name evidence="7" type="ORF">ACFOOQ_04860</name>
</gene>
<dbReference type="PIRSF" id="PIRSF500136">
    <property type="entry name" value="UDP_ManNAc_DH"/>
    <property type="match status" value="1"/>
</dbReference>
<dbReference type="PANTHER" id="PTHR43750:SF3">
    <property type="entry name" value="UDP-GLUCOSE 6-DEHYDROGENASE TUAD"/>
    <property type="match status" value="1"/>
</dbReference>